<dbReference type="NCBIfam" id="TIGR01852">
    <property type="entry name" value="lipid_A_lpxA"/>
    <property type="match status" value="1"/>
</dbReference>
<organism evidence="7 8">
    <name type="scientific">Candidatus Ghiorseimicrobium undicola</name>
    <dbReference type="NCBI Taxonomy" id="1974746"/>
    <lineage>
        <taxon>Bacteria</taxon>
        <taxon>Pseudomonadati</taxon>
        <taxon>Candidatus Omnitrophota</taxon>
        <taxon>Candidatus Ghiorseimicrobium</taxon>
    </lineage>
</organism>
<comment type="caution">
    <text evidence="7">The sequence shown here is derived from an EMBL/GenBank/DDBJ whole genome shotgun (WGS) entry which is preliminary data.</text>
</comment>
<evidence type="ECO:0000259" key="6">
    <source>
        <dbReference type="Pfam" id="PF13720"/>
    </source>
</evidence>
<evidence type="ECO:0000256" key="3">
    <source>
        <dbReference type="ARBA" id="ARBA00022679"/>
    </source>
</evidence>
<dbReference type="PANTHER" id="PTHR43480">
    <property type="entry name" value="ACYL-[ACYL-CARRIER-PROTEIN]--UDP-N-ACETYLGLUCOSAMINE O-ACYLTRANSFERASE"/>
    <property type="match status" value="1"/>
</dbReference>
<sequence>MNIDQTAIVSKKASLGVNIEVGPYSIIEDNVIIGKNTKIGAHCHICKNTTIGDNCSIFTGAVIGSIPQDLKFSGEESLLFIGNDNIIREYSTINLGTGKGGKTVIGSRNLIMAYSHVAHDCMVGNDCVIANGGTLAGHVQVADKAIIGGLVAIHQFSRVGTLSIIGGCSKVVQDIPPYSTCDGHPSRVYGLNLIGLRRSGLDNKIIVQLKQAFKIIFFSQHTINSALQEIKKEIPNSQYLSQLLDFMTTSKRGVCKAVR</sequence>
<evidence type="ECO:0000256" key="1">
    <source>
        <dbReference type="ARBA" id="ARBA00022516"/>
    </source>
</evidence>
<dbReference type="GO" id="GO:0009245">
    <property type="term" value="P:lipid A biosynthetic process"/>
    <property type="evidence" value="ECO:0007669"/>
    <property type="project" value="UniProtKB-KW"/>
</dbReference>
<dbReference type="NCBIfam" id="NF003657">
    <property type="entry name" value="PRK05289.1"/>
    <property type="match status" value="1"/>
</dbReference>
<keyword evidence="1" id="KW-0444">Lipid biosynthesis</keyword>
<feature type="domain" description="UDP N-acetylglucosamine O-acyltransferase C-terminal" evidence="6">
    <location>
        <begin position="174"/>
        <end position="255"/>
    </location>
</feature>
<dbReference type="Gene3D" id="1.20.1180.10">
    <property type="entry name" value="Udp N-acetylglucosamine O-acyltransferase, C-terminal domain"/>
    <property type="match status" value="1"/>
</dbReference>
<dbReference type="SUPFAM" id="SSF51161">
    <property type="entry name" value="Trimeric LpxA-like enzymes"/>
    <property type="match status" value="1"/>
</dbReference>
<keyword evidence="2" id="KW-0441">Lipid A biosynthesis</keyword>
<dbReference type="InterPro" id="IPR029098">
    <property type="entry name" value="Acetyltransf_C"/>
</dbReference>
<dbReference type="InterPro" id="IPR037157">
    <property type="entry name" value="Acetyltransf_C_sf"/>
</dbReference>
<dbReference type="Proteomes" id="UP000229641">
    <property type="component" value="Unassembled WGS sequence"/>
</dbReference>
<evidence type="ECO:0000313" key="8">
    <source>
        <dbReference type="Proteomes" id="UP000229641"/>
    </source>
</evidence>
<evidence type="ECO:0000256" key="2">
    <source>
        <dbReference type="ARBA" id="ARBA00022556"/>
    </source>
</evidence>
<dbReference type="PANTHER" id="PTHR43480:SF1">
    <property type="entry name" value="ACYL-[ACYL-CARRIER-PROTEIN]--UDP-N-ACETYLGLUCOSAMINE O-ACYLTRANSFERASE, MITOCHONDRIAL-RELATED"/>
    <property type="match status" value="1"/>
</dbReference>
<reference evidence="7 8" key="1">
    <citation type="submission" date="2017-09" db="EMBL/GenBank/DDBJ databases">
        <title>Depth-based differentiation of microbial function through sediment-hosted aquifers and enrichment of novel symbionts in the deep terrestrial subsurface.</title>
        <authorList>
            <person name="Probst A.J."/>
            <person name="Ladd B."/>
            <person name="Jarett J.K."/>
            <person name="Geller-Mcgrath D.E."/>
            <person name="Sieber C.M."/>
            <person name="Emerson J.B."/>
            <person name="Anantharaman K."/>
            <person name="Thomas B.C."/>
            <person name="Malmstrom R."/>
            <person name="Stieglmeier M."/>
            <person name="Klingl A."/>
            <person name="Woyke T."/>
            <person name="Ryan C.M."/>
            <person name="Banfield J.F."/>
        </authorList>
    </citation>
    <scope>NUCLEOTIDE SEQUENCE [LARGE SCALE GENOMIC DNA]</scope>
    <source>
        <strain evidence="7">CG11_big_fil_rev_8_21_14_0_20_42_13</strain>
    </source>
</reference>
<dbReference type="GO" id="GO:0016020">
    <property type="term" value="C:membrane"/>
    <property type="evidence" value="ECO:0007669"/>
    <property type="project" value="GOC"/>
</dbReference>
<dbReference type="AlphaFoldDB" id="A0A2H0LZH0"/>
<protein>
    <submittedName>
        <fullName evidence="7">Acyl-[acyl-carrier-protein]--UDP-N-acetylglucosamine O-acyltransferase</fullName>
    </submittedName>
</protein>
<dbReference type="InterPro" id="IPR001451">
    <property type="entry name" value="Hexapep"/>
</dbReference>
<dbReference type="PIRSF" id="PIRSF000456">
    <property type="entry name" value="UDP-GlcNAc_acltr"/>
    <property type="match status" value="1"/>
</dbReference>
<keyword evidence="3 7" id="KW-0808">Transferase</keyword>
<evidence type="ECO:0000256" key="5">
    <source>
        <dbReference type="ARBA" id="ARBA00023315"/>
    </source>
</evidence>
<name>A0A2H0LZH0_9BACT</name>
<keyword evidence="5 7" id="KW-0012">Acyltransferase</keyword>
<dbReference type="InterPro" id="IPR011004">
    <property type="entry name" value="Trimer_LpxA-like_sf"/>
</dbReference>
<dbReference type="Pfam" id="PF13720">
    <property type="entry name" value="Acetyltransf_11"/>
    <property type="match status" value="1"/>
</dbReference>
<dbReference type="CDD" id="cd03351">
    <property type="entry name" value="LbH_UDP-GlcNAc_AT"/>
    <property type="match status" value="1"/>
</dbReference>
<dbReference type="Pfam" id="PF00132">
    <property type="entry name" value="Hexapep"/>
    <property type="match status" value="2"/>
</dbReference>
<dbReference type="InterPro" id="IPR010137">
    <property type="entry name" value="Lipid_A_LpxA"/>
</dbReference>
<dbReference type="Gene3D" id="2.160.10.10">
    <property type="entry name" value="Hexapeptide repeat proteins"/>
    <property type="match status" value="1"/>
</dbReference>
<dbReference type="EMBL" id="PCWA01000015">
    <property type="protein sequence ID" value="PIQ89823.1"/>
    <property type="molecule type" value="Genomic_DNA"/>
</dbReference>
<keyword evidence="4" id="KW-0443">Lipid metabolism</keyword>
<accession>A0A2H0LZH0</accession>
<dbReference type="GO" id="GO:0008780">
    <property type="term" value="F:acyl-[acyl-carrier-protein]-UDP-N-acetylglucosamine O-acyltransferase activity"/>
    <property type="evidence" value="ECO:0007669"/>
    <property type="project" value="InterPro"/>
</dbReference>
<evidence type="ECO:0000313" key="7">
    <source>
        <dbReference type="EMBL" id="PIQ89823.1"/>
    </source>
</evidence>
<gene>
    <name evidence="7" type="ORF">COV72_01280</name>
</gene>
<evidence type="ECO:0000256" key="4">
    <source>
        <dbReference type="ARBA" id="ARBA00023098"/>
    </source>
</evidence>
<proteinExistence type="predicted"/>